<sequence>MDATRVLAKLRYDAALPIGMALALLSGGAQAQGVSLPTIEVQGAGDGTGGAGGPAAETARGPVNGLVASRSATGTKTDSALIETPQSISVVPSQQIEDQAAQSVSQALRYTPGVVSESRPGRYDSVFVRGFGGGGTAANYVNYLDGLKLQRAINYGVPSVEPYGLSRIEVLRGPASVLYGQGNPAGIINLISKKPTPEPFGEVLLRVGSYGEKQAAFDIGGPVNADRTLMYRVTGLTRGGDTQVQYTRDERVYIAPAFTWKPDDATTLTVLAKYQNDPETGFYGFMPAVGTVLPNKNGRIPTKFFPGDPIFEGFSRKEAMIGYEFEHHFNEVFTVRQNVRFMDLDSYFKTIAGAALTMPGQSIITRRATYSREHLAAFNADTQVEARFNTGALRHKMLLGLDYQYGDSSAWTGFGGTVSPINWLAPVYYQPFTPASAGYIDQIASQAGVYLQDQVKWDRFVLLAGVRTDWAKADIVTRATGASTKLNDRAVTGRAALLYLFDNGVAPYASYSTSFDPVTTLGFGGTPFEPTTGEQYEAGVKYQPPGMNAFIQMSAYQLTQQNVLTADPTNIGFFVQTGEVRARGIEIEGRATLMEGLDLIAGYSYIDARVTKSNVAAEVGQPPVAAPRQTASVWAQYTFQGGPLLGLSIGGGVRYVGESNGDATGFFTVPTVGRIPARIPAYGLVDAVISYDFAAVNPRLKGMKLQVNAQNLLDNQYVSSCFSQSCNYGLRRTVLATLSYRW</sequence>
<dbReference type="FunFam" id="2.40.170.20:FF:000005">
    <property type="entry name" value="TonB-dependent siderophore receptor"/>
    <property type="match status" value="1"/>
</dbReference>
<evidence type="ECO:0000313" key="20">
    <source>
        <dbReference type="Proteomes" id="UP000637002"/>
    </source>
</evidence>
<comment type="subcellular location">
    <subcellularLocation>
        <location evidence="1 14">Cell outer membrane</location>
        <topology evidence="1 14">Multi-pass membrane protein</topology>
    </subcellularLocation>
</comment>
<comment type="caution">
    <text evidence="19">The sequence shown here is derived from an EMBL/GenBank/DDBJ whole genome shotgun (WGS) entry which is preliminary data.</text>
</comment>
<dbReference type="InterPro" id="IPR012910">
    <property type="entry name" value="Plug_dom"/>
</dbReference>
<accession>A0A916UGJ8</accession>
<feature type="domain" description="TonB-dependent receptor plug" evidence="18">
    <location>
        <begin position="82"/>
        <end position="187"/>
    </location>
</feature>
<evidence type="ECO:0000256" key="3">
    <source>
        <dbReference type="ARBA" id="ARBA00022448"/>
    </source>
</evidence>
<protein>
    <submittedName>
        <fullName evidence="19">Ligand-gated channel</fullName>
    </submittedName>
</protein>
<gene>
    <name evidence="19" type="ORF">GCM10010994_32860</name>
</gene>
<dbReference type="InterPro" id="IPR000531">
    <property type="entry name" value="Beta-barrel_TonB"/>
</dbReference>
<keyword evidence="3 14" id="KW-0813">Transport</keyword>
<keyword evidence="12" id="KW-0675">Receptor</keyword>
<keyword evidence="4 14" id="KW-1134">Transmembrane beta strand</keyword>
<keyword evidence="10 15" id="KW-0798">TonB box</keyword>
<dbReference type="AlphaFoldDB" id="A0A916UGJ8"/>
<evidence type="ECO:0000256" key="2">
    <source>
        <dbReference type="ARBA" id="ARBA00009810"/>
    </source>
</evidence>
<dbReference type="Pfam" id="PF07715">
    <property type="entry name" value="Plug"/>
    <property type="match status" value="1"/>
</dbReference>
<dbReference type="FunFam" id="2.170.130.10:FF:000001">
    <property type="entry name" value="Catecholate siderophore TonB-dependent receptor"/>
    <property type="match status" value="1"/>
</dbReference>
<dbReference type="InterPro" id="IPR010105">
    <property type="entry name" value="TonB_sidphr_rcpt"/>
</dbReference>
<keyword evidence="11 14" id="KW-0472">Membrane</keyword>
<keyword evidence="6 14" id="KW-0812">Transmembrane</keyword>
<keyword evidence="9" id="KW-0406">Ion transport</keyword>
<dbReference type="InterPro" id="IPR036942">
    <property type="entry name" value="Beta-barrel_TonB_sf"/>
</dbReference>
<feature type="chain" id="PRO_5037725112" evidence="16">
    <location>
        <begin position="32"/>
        <end position="742"/>
    </location>
</feature>
<feature type="signal peptide" evidence="16">
    <location>
        <begin position="1"/>
        <end position="31"/>
    </location>
</feature>
<evidence type="ECO:0000256" key="16">
    <source>
        <dbReference type="SAM" id="SignalP"/>
    </source>
</evidence>
<evidence type="ECO:0000256" key="13">
    <source>
        <dbReference type="ARBA" id="ARBA00023237"/>
    </source>
</evidence>
<dbReference type="InterPro" id="IPR039426">
    <property type="entry name" value="TonB-dep_rcpt-like"/>
</dbReference>
<dbReference type="PROSITE" id="PS52016">
    <property type="entry name" value="TONB_DEPENDENT_REC_3"/>
    <property type="match status" value="1"/>
</dbReference>
<dbReference type="Gene3D" id="2.170.130.10">
    <property type="entry name" value="TonB-dependent receptor, plug domain"/>
    <property type="match status" value="1"/>
</dbReference>
<dbReference type="EMBL" id="BMGG01000005">
    <property type="protein sequence ID" value="GGC71856.1"/>
    <property type="molecule type" value="Genomic_DNA"/>
</dbReference>
<evidence type="ECO:0000259" key="18">
    <source>
        <dbReference type="Pfam" id="PF07715"/>
    </source>
</evidence>
<keyword evidence="13 14" id="KW-0998">Cell outer membrane</keyword>
<dbReference type="Gene3D" id="2.40.170.20">
    <property type="entry name" value="TonB-dependent receptor, beta-barrel domain"/>
    <property type="match status" value="1"/>
</dbReference>
<reference evidence="19" key="1">
    <citation type="journal article" date="2014" name="Int. J. Syst. Evol. Microbiol.">
        <title>Complete genome sequence of Corynebacterium casei LMG S-19264T (=DSM 44701T), isolated from a smear-ripened cheese.</title>
        <authorList>
            <consortium name="US DOE Joint Genome Institute (JGI-PGF)"/>
            <person name="Walter F."/>
            <person name="Albersmeier A."/>
            <person name="Kalinowski J."/>
            <person name="Ruckert C."/>
        </authorList>
    </citation>
    <scope>NUCLEOTIDE SEQUENCE</scope>
    <source>
        <strain evidence="19">CGMCC 1.12919</strain>
    </source>
</reference>
<proteinExistence type="inferred from homology"/>
<evidence type="ECO:0000256" key="9">
    <source>
        <dbReference type="ARBA" id="ARBA00023065"/>
    </source>
</evidence>
<comment type="similarity">
    <text evidence="2 14 15">Belongs to the TonB-dependent receptor family.</text>
</comment>
<evidence type="ECO:0000313" key="19">
    <source>
        <dbReference type="EMBL" id="GGC71856.1"/>
    </source>
</evidence>
<feature type="domain" description="TonB-dependent receptor-like beta-barrel" evidence="17">
    <location>
        <begin position="260"/>
        <end position="712"/>
    </location>
</feature>
<keyword evidence="20" id="KW-1185">Reference proteome</keyword>
<organism evidence="19 20">
    <name type="scientific">Chelatococcus reniformis</name>
    <dbReference type="NCBI Taxonomy" id="1494448"/>
    <lineage>
        <taxon>Bacteria</taxon>
        <taxon>Pseudomonadati</taxon>
        <taxon>Pseudomonadota</taxon>
        <taxon>Alphaproteobacteria</taxon>
        <taxon>Hyphomicrobiales</taxon>
        <taxon>Chelatococcaceae</taxon>
        <taxon>Chelatococcus</taxon>
    </lineage>
</organism>
<evidence type="ECO:0000256" key="15">
    <source>
        <dbReference type="RuleBase" id="RU003357"/>
    </source>
</evidence>
<dbReference type="NCBIfam" id="TIGR01783">
    <property type="entry name" value="TonB-siderophor"/>
    <property type="match status" value="1"/>
</dbReference>
<reference evidence="19" key="2">
    <citation type="submission" date="2020-09" db="EMBL/GenBank/DDBJ databases">
        <authorList>
            <person name="Sun Q."/>
            <person name="Zhou Y."/>
        </authorList>
    </citation>
    <scope>NUCLEOTIDE SEQUENCE</scope>
    <source>
        <strain evidence="19">CGMCC 1.12919</strain>
    </source>
</reference>
<evidence type="ECO:0000256" key="14">
    <source>
        <dbReference type="PROSITE-ProRule" id="PRU01360"/>
    </source>
</evidence>
<name>A0A916UGJ8_9HYPH</name>
<dbReference type="CDD" id="cd01347">
    <property type="entry name" value="ligand_gated_channel"/>
    <property type="match status" value="1"/>
</dbReference>
<keyword evidence="8" id="KW-0408">Iron</keyword>
<dbReference type="SUPFAM" id="SSF56935">
    <property type="entry name" value="Porins"/>
    <property type="match status" value="1"/>
</dbReference>
<evidence type="ECO:0000256" key="10">
    <source>
        <dbReference type="ARBA" id="ARBA00023077"/>
    </source>
</evidence>
<evidence type="ECO:0000256" key="6">
    <source>
        <dbReference type="ARBA" id="ARBA00022692"/>
    </source>
</evidence>
<dbReference type="GO" id="GO:0015344">
    <property type="term" value="F:siderophore uptake transmembrane transporter activity"/>
    <property type="evidence" value="ECO:0007669"/>
    <property type="project" value="TreeGrafter"/>
</dbReference>
<dbReference type="PANTHER" id="PTHR32552">
    <property type="entry name" value="FERRICHROME IRON RECEPTOR-RELATED"/>
    <property type="match status" value="1"/>
</dbReference>
<keyword evidence="7 16" id="KW-0732">Signal</keyword>
<evidence type="ECO:0000256" key="7">
    <source>
        <dbReference type="ARBA" id="ARBA00022729"/>
    </source>
</evidence>
<dbReference type="Pfam" id="PF00593">
    <property type="entry name" value="TonB_dep_Rec_b-barrel"/>
    <property type="match status" value="1"/>
</dbReference>
<dbReference type="GO" id="GO:0038023">
    <property type="term" value="F:signaling receptor activity"/>
    <property type="evidence" value="ECO:0007669"/>
    <property type="project" value="InterPro"/>
</dbReference>
<evidence type="ECO:0000256" key="5">
    <source>
        <dbReference type="ARBA" id="ARBA00022496"/>
    </source>
</evidence>
<dbReference type="GO" id="GO:0015891">
    <property type="term" value="P:siderophore transport"/>
    <property type="evidence" value="ECO:0007669"/>
    <property type="project" value="InterPro"/>
</dbReference>
<evidence type="ECO:0000256" key="11">
    <source>
        <dbReference type="ARBA" id="ARBA00023136"/>
    </source>
</evidence>
<evidence type="ECO:0000256" key="12">
    <source>
        <dbReference type="ARBA" id="ARBA00023170"/>
    </source>
</evidence>
<evidence type="ECO:0000256" key="8">
    <source>
        <dbReference type="ARBA" id="ARBA00023004"/>
    </source>
</evidence>
<evidence type="ECO:0000256" key="1">
    <source>
        <dbReference type="ARBA" id="ARBA00004571"/>
    </source>
</evidence>
<keyword evidence="5" id="KW-0410">Iron transport</keyword>
<dbReference type="PANTHER" id="PTHR32552:SF68">
    <property type="entry name" value="FERRICHROME OUTER MEMBRANE TRANSPORTER_PHAGE RECEPTOR"/>
    <property type="match status" value="1"/>
</dbReference>
<evidence type="ECO:0000256" key="4">
    <source>
        <dbReference type="ARBA" id="ARBA00022452"/>
    </source>
</evidence>
<dbReference type="GO" id="GO:0009279">
    <property type="term" value="C:cell outer membrane"/>
    <property type="evidence" value="ECO:0007669"/>
    <property type="project" value="UniProtKB-SubCell"/>
</dbReference>
<dbReference type="Proteomes" id="UP000637002">
    <property type="component" value="Unassembled WGS sequence"/>
</dbReference>
<evidence type="ECO:0000259" key="17">
    <source>
        <dbReference type="Pfam" id="PF00593"/>
    </source>
</evidence>
<dbReference type="InterPro" id="IPR037066">
    <property type="entry name" value="Plug_dom_sf"/>
</dbReference>